<dbReference type="InterPro" id="IPR036259">
    <property type="entry name" value="MFS_trans_sf"/>
</dbReference>
<feature type="transmembrane region" description="Helical" evidence="8">
    <location>
        <begin position="130"/>
        <end position="150"/>
    </location>
</feature>
<protein>
    <recommendedName>
        <fullName evidence="9">Major facilitator superfamily (MFS) profile domain-containing protein</fullName>
    </recommendedName>
</protein>
<evidence type="ECO:0000313" key="11">
    <source>
        <dbReference type="Proteomes" id="UP000027920"/>
    </source>
</evidence>
<dbReference type="OrthoDB" id="508119at2759"/>
<dbReference type="PANTHER" id="PTHR48022">
    <property type="entry name" value="PLASTIDIC GLUCOSE TRANSPORTER 4"/>
    <property type="match status" value="1"/>
</dbReference>
<dbReference type="AlphaFoldDB" id="A0A072PYS9"/>
<comment type="caution">
    <text evidence="10">The sequence shown here is derived from an EMBL/GenBank/DDBJ whole genome shotgun (WGS) entry which is preliminary data.</text>
</comment>
<reference evidence="10 11" key="1">
    <citation type="submission" date="2013-03" db="EMBL/GenBank/DDBJ databases">
        <title>The Genome Sequence of Exophiala aquamarina CBS 119918.</title>
        <authorList>
            <consortium name="The Broad Institute Genomics Platform"/>
            <person name="Cuomo C."/>
            <person name="de Hoog S."/>
            <person name="Gorbushina A."/>
            <person name="Walker B."/>
            <person name="Young S.K."/>
            <person name="Zeng Q."/>
            <person name="Gargeya S."/>
            <person name="Fitzgerald M."/>
            <person name="Haas B."/>
            <person name="Abouelleil A."/>
            <person name="Allen A.W."/>
            <person name="Alvarado L."/>
            <person name="Arachchi H.M."/>
            <person name="Berlin A.M."/>
            <person name="Chapman S.B."/>
            <person name="Gainer-Dewar J."/>
            <person name="Goldberg J."/>
            <person name="Griggs A."/>
            <person name="Gujja S."/>
            <person name="Hansen M."/>
            <person name="Howarth C."/>
            <person name="Imamovic A."/>
            <person name="Ireland A."/>
            <person name="Larimer J."/>
            <person name="McCowan C."/>
            <person name="Murphy C."/>
            <person name="Pearson M."/>
            <person name="Poon T.W."/>
            <person name="Priest M."/>
            <person name="Roberts A."/>
            <person name="Saif S."/>
            <person name="Shea T."/>
            <person name="Sisk P."/>
            <person name="Sykes S."/>
            <person name="Wortman J."/>
            <person name="Nusbaum C."/>
            <person name="Birren B."/>
        </authorList>
    </citation>
    <scope>NUCLEOTIDE SEQUENCE [LARGE SCALE GENOMIC DNA]</scope>
    <source>
        <strain evidence="10 11">CBS 119918</strain>
    </source>
</reference>
<feature type="transmembrane region" description="Helical" evidence="8">
    <location>
        <begin position="470"/>
        <end position="490"/>
    </location>
</feature>
<dbReference type="VEuPathDB" id="FungiDB:A1O9_02316"/>
<keyword evidence="4 8" id="KW-0812">Transmembrane</keyword>
<feature type="domain" description="Major facilitator superfamily (MFS) profile" evidence="9">
    <location>
        <begin position="25"/>
        <end position="494"/>
    </location>
</feature>
<dbReference type="GO" id="GO:0005351">
    <property type="term" value="F:carbohydrate:proton symporter activity"/>
    <property type="evidence" value="ECO:0007669"/>
    <property type="project" value="TreeGrafter"/>
</dbReference>
<evidence type="ECO:0000256" key="3">
    <source>
        <dbReference type="ARBA" id="ARBA00022448"/>
    </source>
</evidence>
<dbReference type="RefSeq" id="XP_013263345.1">
    <property type="nucleotide sequence ID" value="XM_013407891.1"/>
</dbReference>
<feature type="transmembrane region" description="Helical" evidence="8">
    <location>
        <begin position="73"/>
        <end position="92"/>
    </location>
</feature>
<feature type="transmembrane region" description="Helical" evidence="8">
    <location>
        <begin position="202"/>
        <end position="221"/>
    </location>
</feature>
<dbReference type="SUPFAM" id="SSF103473">
    <property type="entry name" value="MFS general substrate transporter"/>
    <property type="match status" value="1"/>
</dbReference>
<gene>
    <name evidence="10" type="ORF">A1O9_02316</name>
</gene>
<dbReference type="NCBIfam" id="TIGR00879">
    <property type="entry name" value="SP"/>
    <property type="match status" value="1"/>
</dbReference>
<sequence>MGVFNHKEEMADTPKQVLNWRLYWSTFVFGILGASRGLDEGLVGGMVGMKSFTHEFPMELGTKNEQANRESNITSMVQLGSIVGALLAFVLCDKIGRVRSLQALCVLWLTGFIIVVASFGSIGQILAGRFIAGTGIGMTTVVGPTFLVEVAPKAIRGMLTNIFAGSVYLGVMVAYFSNWGAAINLPSTTRMQWVAPPDRTYWFLRVSHPPSTLLFILSFTVNETPRWLTMKGKHEQALKNLSVLRQLPEDHPFVQNELLDVREQLEREREATMGSSRWGKLRELVMIPSNRYRFMLGIMSQLLGQWSGASAITIYAAQFFAALGKTGQSEKLFATCILGVVKLCSAYFCAFFLIDFFGRRRSLYTGICLQLVAILYVAMYLTMVPQDALKDGLLSPSQKRAATGAIAAIYISGFGWAMGWNSFQYLVNAEVYPIRLRALGSSLVMCFHFVNQFGNTKAVPTMLLDMRTYGFFYFCTIVCALGLAWVWFFVPETRGKSLESMDALFSLPWHQIGRNGRKLTEGIGSHTDEEKWIDNEKKNTELQQVENAT</sequence>
<dbReference type="Gene3D" id="1.20.1250.20">
    <property type="entry name" value="MFS general substrate transporter like domains"/>
    <property type="match status" value="1"/>
</dbReference>
<feature type="transmembrane region" description="Helical" evidence="8">
    <location>
        <begin position="432"/>
        <end position="450"/>
    </location>
</feature>
<evidence type="ECO:0000256" key="7">
    <source>
        <dbReference type="RuleBase" id="RU003346"/>
    </source>
</evidence>
<evidence type="ECO:0000256" key="6">
    <source>
        <dbReference type="ARBA" id="ARBA00023136"/>
    </source>
</evidence>
<evidence type="ECO:0000256" key="8">
    <source>
        <dbReference type="SAM" id="Phobius"/>
    </source>
</evidence>
<name>A0A072PYS9_9EURO</name>
<evidence type="ECO:0000256" key="2">
    <source>
        <dbReference type="ARBA" id="ARBA00010992"/>
    </source>
</evidence>
<evidence type="ECO:0000259" key="9">
    <source>
        <dbReference type="PROSITE" id="PS50850"/>
    </source>
</evidence>
<dbReference type="InterPro" id="IPR005828">
    <property type="entry name" value="MFS_sugar_transport-like"/>
</dbReference>
<feature type="transmembrane region" description="Helical" evidence="8">
    <location>
        <begin position="104"/>
        <end position="124"/>
    </location>
</feature>
<dbReference type="GeneID" id="25277261"/>
<evidence type="ECO:0000256" key="4">
    <source>
        <dbReference type="ARBA" id="ARBA00022692"/>
    </source>
</evidence>
<evidence type="ECO:0000256" key="5">
    <source>
        <dbReference type="ARBA" id="ARBA00022989"/>
    </source>
</evidence>
<evidence type="ECO:0000256" key="1">
    <source>
        <dbReference type="ARBA" id="ARBA00004141"/>
    </source>
</evidence>
<dbReference type="EMBL" id="AMGV01000002">
    <property type="protein sequence ID" value="KEF60755.1"/>
    <property type="molecule type" value="Genomic_DNA"/>
</dbReference>
<feature type="transmembrane region" description="Helical" evidence="8">
    <location>
        <begin position="332"/>
        <end position="354"/>
    </location>
</feature>
<dbReference type="PROSITE" id="PS00216">
    <property type="entry name" value="SUGAR_TRANSPORT_1"/>
    <property type="match status" value="1"/>
</dbReference>
<accession>A0A072PYS9</accession>
<feature type="transmembrane region" description="Helical" evidence="8">
    <location>
        <begin position="401"/>
        <end position="420"/>
    </location>
</feature>
<dbReference type="InterPro" id="IPR050360">
    <property type="entry name" value="MFS_Sugar_Transporters"/>
</dbReference>
<evidence type="ECO:0000313" key="10">
    <source>
        <dbReference type="EMBL" id="KEF60755.1"/>
    </source>
</evidence>
<dbReference type="PROSITE" id="PS50850">
    <property type="entry name" value="MFS"/>
    <property type="match status" value="1"/>
</dbReference>
<dbReference type="Pfam" id="PF00083">
    <property type="entry name" value="Sugar_tr"/>
    <property type="match status" value="1"/>
</dbReference>
<feature type="transmembrane region" description="Helical" evidence="8">
    <location>
        <begin position="20"/>
        <end position="38"/>
    </location>
</feature>
<feature type="transmembrane region" description="Helical" evidence="8">
    <location>
        <begin position="162"/>
        <end position="182"/>
    </location>
</feature>
<organism evidence="10 11">
    <name type="scientific">Exophiala aquamarina CBS 119918</name>
    <dbReference type="NCBI Taxonomy" id="1182545"/>
    <lineage>
        <taxon>Eukaryota</taxon>
        <taxon>Fungi</taxon>
        <taxon>Dikarya</taxon>
        <taxon>Ascomycota</taxon>
        <taxon>Pezizomycotina</taxon>
        <taxon>Eurotiomycetes</taxon>
        <taxon>Chaetothyriomycetidae</taxon>
        <taxon>Chaetothyriales</taxon>
        <taxon>Herpotrichiellaceae</taxon>
        <taxon>Exophiala</taxon>
    </lineage>
</organism>
<dbReference type="InterPro" id="IPR020846">
    <property type="entry name" value="MFS_dom"/>
</dbReference>
<dbReference type="FunFam" id="1.20.1250.20:FF:000313">
    <property type="entry name" value="MFS quinate transporter"/>
    <property type="match status" value="1"/>
</dbReference>
<feature type="transmembrane region" description="Helical" evidence="8">
    <location>
        <begin position="363"/>
        <end position="381"/>
    </location>
</feature>
<dbReference type="PRINTS" id="PR00171">
    <property type="entry name" value="SUGRTRNSPORT"/>
</dbReference>
<dbReference type="Proteomes" id="UP000027920">
    <property type="component" value="Unassembled WGS sequence"/>
</dbReference>
<dbReference type="InterPro" id="IPR005829">
    <property type="entry name" value="Sugar_transporter_CS"/>
</dbReference>
<keyword evidence="3 7" id="KW-0813">Transport</keyword>
<dbReference type="GO" id="GO:0016020">
    <property type="term" value="C:membrane"/>
    <property type="evidence" value="ECO:0007669"/>
    <property type="project" value="UniProtKB-SubCell"/>
</dbReference>
<proteinExistence type="inferred from homology"/>
<keyword evidence="11" id="KW-1185">Reference proteome</keyword>
<comment type="similarity">
    <text evidence="2 7">Belongs to the major facilitator superfamily. Sugar transporter (TC 2.A.1.1) family.</text>
</comment>
<feature type="transmembrane region" description="Helical" evidence="8">
    <location>
        <begin position="294"/>
        <end position="320"/>
    </location>
</feature>
<dbReference type="PANTHER" id="PTHR48022:SF8">
    <property type="entry name" value="MAJOR FACILITATOR SUPERFAMILY (MFS) PROFILE DOMAIN-CONTAINING PROTEIN-RELATED"/>
    <property type="match status" value="1"/>
</dbReference>
<dbReference type="InterPro" id="IPR003663">
    <property type="entry name" value="Sugar/inositol_transpt"/>
</dbReference>
<keyword evidence="6 8" id="KW-0472">Membrane</keyword>
<comment type="subcellular location">
    <subcellularLocation>
        <location evidence="1">Membrane</location>
        <topology evidence="1">Multi-pass membrane protein</topology>
    </subcellularLocation>
</comment>
<keyword evidence="5 8" id="KW-1133">Transmembrane helix</keyword>
<dbReference type="HOGENOM" id="CLU_001265_30_12_1"/>
<dbReference type="CDD" id="cd17356">
    <property type="entry name" value="MFS_HXT"/>
    <property type="match status" value="1"/>
</dbReference>